<gene>
    <name evidence="2" type="ORF">BLNAU_12790</name>
</gene>
<feature type="compositionally biased region" description="Basic and acidic residues" evidence="1">
    <location>
        <begin position="95"/>
        <end position="107"/>
    </location>
</feature>
<accession>A0ABQ9XJQ1</accession>
<keyword evidence="3" id="KW-1185">Reference proteome</keyword>
<sequence>MTSFLCDLMGAESLETRMCVVQALCDILNGIPLRTSLPEWLVTDTTPFSVASDGTLKEETILGKYSILLTESMNAIDTLLTVACCVYVLMFGTSRREERGSKRDSEIKGSPATDWSLG</sequence>
<protein>
    <submittedName>
        <fullName evidence="2">Uncharacterized protein</fullName>
    </submittedName>
</protein>
<organism evidence="2 3">
    <name type="scientific">Blattamonas nauphoetae</name>
    <dbReference type="NCBI Taxonomy" id="2049346"/>
    <lineage>
        <taxon>Eukaryota</taxon>
        <taxon>Metamonada</taxon>
        <taxon>Preaxostyla</taxon>
        <taxon>Oxymonadida</taxon>
        <taxon>Blattamonas</taxon>
    </lineage>
</organism>
<comment type="caution">
    <text evidence="2">The sequence shown here is derived from an EMBL/GenBank/DDBJ whole genome shotgun (WGS) entry which is preliminary data.</text>
</comment>
<evidence type="ECO:0000256" key="1">
    <source>
        <dbReference type="SAM" id="MobiDB-lite"/>
    </source>
</evidence>
<evidence type="ECO:0000313" key="3">
    <source>
        <dbReference type="Proteomes" id="UP001281761"/>
    </source>
</evidence>
<name>A0ABQ9XJQ1_9EUKA</name>
<proteinExistence type="predicted"/>
<evidence type="ECO:0000313" key="2">
    <source>
        <dbReference type="EMBL" id="KAK2952231.1"/>
    </source>
</evidence>
<dbReference type="EMBL" id="JARBJD010000106">
    <property type="protein sequence ID" value="KAK2952231.1"/>
    <property type="molecule type" value="Genomic_DNA"/>
</dbReference>
<feature type="region of interest" description="Disordered" evidence="1">
    <location>
        <begin position="95"/>
        <end position="118"/>
    </location>
</feature>
<reference evidence="2 3" key="1">
    <citation type="journal article" date="2022" name="bioRxiv">
        <title>Genomics of Preaxostyla Flagellates Illuminates Evolutionary Transitions and the Path Towards Mitochondrial Loss.</title>
        <authorList>
            <person name="Novak L.V.F."/>
            <person name="Treitli S.C."/>
            <person name="Pyrih J."/>
            <person name="Halakuc P."/>
            <person name="Pipaliya S.V."/>
            <person name="Vacek V."/>
            <person name="Brzon O."/>
            <person name="Soukal P."/>
            <person name="Eme L."/>
            <person name="Dacks J.B."/>
            <person name="Karnkowska A."/>
            <person name="Elias M."/>
            <person name="Hampl V."/>
        </authorList>
    </citation>
    <scope>NUCLEOTIDE SEQUENCE [LARGE SCALE GENOMIC DNA]</scope>
    <source>
        <strain evidence="2">NAU3</strain>
        <tissue evidence="2">Gut</tissue>
    </source>
</reference>
<dbReference type="Proteomes" id="UP001281761">
    <property type="component" value="Unassembled WGS sequence"/>
</dbReference>